<dbReference type="RefSeq" id="XP_028042625.1">
    <property type="nucleotide sequence ID" value="XM_028186824.1"/>
</dbReference>
<sequence>GNLPFLGTADVAGEFPTAGIGEILYGCGSGAVGITREGGLGYGAGYGGGYGLGYGGYGGCGCGCGY</sequence>
<protein>
    <submittedName>
        <fullName evidence="6">Chorion class B protein M3A5-like</fullName>
    </submittedName>
</protein>
<dbReference type="AlphaFoldDB" id="A0A6J2KKK0"/>
<dbReference type="Pfam" id="PF01723">
    <property type="entry name" value="Chorion_1"/>
    <property type="match status" value="1"/>
</dbReference>
<comment type="function">
    <text evidence="1">This protein is one of many from the eggshell of the silk moth.</text>
</comment>
<dbReference type="InterPro" id="IPR002635">
    <property type="entry name" value="Chorion"/>
</dbReference>
<dbReference type="GO" id="GO:0007304">
    <property type="term" value="P:chorion-containing eggshell formation"/>
    <property type="evidence" value="ECO:0007669"/>
    <property type="project" value="InterPro"/>
</dbReference>
<evidence type="ECO:0000256" key="3">
    <source>
        <dbReference type="ARBA" id="ARBA00022737"/>
    </source>
</evidence>
<organism evidence="5 6">
    <name type="scientific">Bombyx mandarina</name>
    <name type="common">Wild silk moth</name>
    <name type="synonym">Wild silkworm</name>
    <dbReference type="NCBI Taxonomy" id="7092"/>
    <lineage>
        <taxon>Eukaryota</taxon>
        <taxon>Metazoa</taxon>
        <taxon>Ecdysozoa</taxon>
        <taxon>Arthropoda</taxon>
        <taxon>Hexapoda</taxon>
        <taxon>Insecta</taxon>
        <taxon>Pterygota</taxon>
        <taxon>Neoptera</taxon>
        <taxon>Endopterygota</taxon>
        <taxon>Lepidoptera</taxon>
        <taxon>Glossata</taxon>
        <taxon>Ditrysia</taxon>
        <taxon>Bombycoidea</taxon>
        <taxon>Bombycidae</taxon>
        <taxon>Bombycinae</taxon>
        <taxon>Bombyx</taxon>
    </lineage>
</organism>
<dbReference type="GO" id="GO:0042600">
    <property type="term" value="C:egg chorion"/>
    <property type="evidence" value="ECO:0007669"/>
    <property type="project" value="InterPro"/>
</dbReference>
<name>A0A6J2KKK0_BOMMA</name>
<comment type="similarity">
    <text evidence="2 4">Belongs to the chorion protein family.</text>
</comment>
<evidence type="ECO:0000256" key="1">
    <source>
        <dbReference type="ARBA" id="ARBA00003434"/>
    </source>
</evidence>
<evidence type="ECO:0000256" key="2">
    <source>
        <dbReference type="ARBA" id="ARBA00005906"/>
    </source>
</evidence>
<dbReference type="GO" id="GO:0005213">
    <property type="term" value="F:structural constituent of egg chorion"/>
    <property type="evidence" value="ECO:0007669"/>
    <property type="project" value="InterPro"/>
</dbReference>
<feature type="non-terminal residue" evidence="6">
    <location>
        <position position="1"/>
    </location>
</feature>
<evidence type="ECO:0000313" key="6">
    <source>
        <dbReference type="RefSeq" id="XP_028042625.1"/>
    </source>
</evidence>
<gene>
    <name evidence="6" type="primary">LOC114252334</name>
</gene>
<keyword evidence="5" id="KW-1185">Reference proteome</keyword>
<evidence type="ECO:0000256" key="4">
    <source>
        <dbReference type="RuleBase" id="RU004378"/>
    </source>
</evidence>
<reference evidence="6" key="1">
    <citation type="submission" date="2025-08" db="UniProtKB">
        <authorList>
            <consortium name="RefSeq"/>
        </authorList>
    </citation>
    <scope>IDENTIFICATION</scope>
    <source>
        <tissue evidence="6">Silk gland</tissue>
    </source>
</reference>
<dbReference type="OrthoDB" id="6930117at2759"/>
<keyword evidence="3" id="KW-0677">Repeat</keyword>
<dbReference type="Proteomes" id="UP000504629">
    <property type="component" value="Unplaced"/>
</dbReference>
<accession>A0A6J2KKK0</accession>
<dbReference type="GeneID" id="114252334"/>
<dbReference type="KEGG" id="bman:114252334"/>
<evidence type="ECO:0000313" key="5">
    <source>
        <dbReference type="Proteomes" id="UP000504629"/>
    </source>
</evidence>
<proteinExistence type="inferred from homology"/>